<dbReference type="Gene3D" id="4.10.320.10">
    <property type="entry name" value="E3-binding domain"/>
    <property type="match status" value="1"/>
</dbReference>
<feature type="domain" description="Lsr2 DNA-binding" evidence="4">
    <location>
        <begin position="78"/>
        <end position="112"/>
    </location>
</feature>
<feature type="domain" description="Lsr2 dimerization" evidence="3">
    <location>
        <begin position="1"/>
        <end position="61"/>
    </location>
</feature>
<evidence type="ECO:0000256" key="1">
    <source>
        <dbReference type="ARBA" id="ARBA00023125"/>
    </source>
</evidence>
<evidence type="ECO:0000256" key="2">
    <source>
        <dbReference type="SAM" id="MobiDB-lite"/>
    </source>
</evidence>
<dbReference type="InterPro" id="IPR055370">
    <property type="entry name" value="Lsr2_DNA-bd"/>
</dbReference>
<dbReference type="Pfam" id="PF11774">
    <property type="entry name" value="Lsr2"/>
    <property type="match status" value="1"/>
</dbReference>
<dbReference type="Pfam" id="PF23359">
    <property type="entry name" value="Lsr2_DNA-bd"/>
    <property type="match status" value="1"/>
</dbReference>
<evidence type="ECO:0000259" key="4">
    <source>
        <dbReference type="Pfam" id="PF23359"/>
    </source>
</evidence>
<keyword evidence="1" id="KW-0238">DNA-binding</keyword>
<accession>A0A1L7CUZ8</accession>
<organism evidence="5 6">
    <name type="scientific">Corynebacterium frankenforstense DSM 45800</name>
    <dbReference type="NCBI Taxonomy" id="1437875"/>
    <lineage>
        <taxon>Bacteria</taxon>
        <taxon>Bacillati</taxon>
        <taxon>Actinomycetota</taxon>
        <taxon>Actinomycetes</taxon>
        <taxon>Mycobacteriales</taxon>
        <taxon>Corynebacteriaceae</taxon>
        <taxon>Corynebacterium</taxon>
    </lineage>
</organism>
<dbReference type="OrthoDB" id="4113332at2"/>
<dbReference type="GO" id="GO:0016746">
    <property type="term" value="F:acyltransferase activity"/>
    <property type="evidence" value="ECO:0007669"/>
    <property type="project" value="InterPro"/>
</dbReference>
<dbReference type="InterPro" id="IPR024412">
    <property type="entry name" value="Lsr2_dim_dom"/>
</dbReference>
<dbReference type="STRING" id="1437875.CFRA_11185"/>
<dbReference type="InterPro" id="IPR042261">
    <property type="entry name" value="Lsr2-like_dimerization"/>
</dbReference>
<keyword evidence="6" id="KW-1185">Reference proteome</keyword>
<name>A0A1L7CUZ8_9CORY</name>
<dbReference type="EMBL" id="CP009247">
    <property type="protein sequence ID" value="APT89695.1"/>
    <property type="molecule type" value="Genomic_DNA"/>
</dbReference>
<evidence type="ECO:0000313" key="6">
    <source>
        <dbReference type="Proteomes" id="UP000185434"/>
    </source>
</evidence>
<evidence type="ECO:0000259" key="3">
    <source>
        <dbReference type="Pfam" id="PF11774"/>
    </source>
</evidence>
<reference evidence="5 6" key="1">
    <citation type="submission" date="2014-08" db="EMBL/GenBank/DDBJ databases">
        <title>Complete genome sequence of Corynebacterium frankenforstense ST18(T) (=DSM 45800(T)), isolated from raw cow milk.</title>
        <authorList>
            <person name="Ruckert C."/>
            <person name="Albersmeier A."/>
            <person name="Winkler A."/>
            <person name="Lipski A."/>
            <person name="Kalinowski J."/>
        </authorList>
    </citation>
    <scope>NUCLEOTIDE SEQUENCE [LARGE SCALE GENOMIC DNA]</scope>
    <source>
        <strain evidence="5 6">ST18</strain>
    </source>
</reference>
<dbReference type="RefSeq" id="WP_075664689.1">
    <property type="nucleotide sequence ID" value="NZ_CP009247.1"/>
</dbReference>
<dbReference type="InterPro" id="IPR036625">
    <property type="entry name" value="E3-bd_dom_sf"/>
</dbReference>
<proteinExistence type="predicted"/>
<dbReference type="Gene3D" id="3.30.60.230">
    <property type="entry name" value="Lsr2, dimerization domain"/>
    <property type="match status" value="1"/>
</dbReference>
<dbReference type="AlphaFoldDB" id="A0A1L7CUZ8"/>
<dbReference type="GO" id="GO:0003677">
    <property type="term" value="F:DNA binding"/>
    <property type="evidence" value="ECO:0007669"/>
    <property type="project" value="UniProtKB-KW"/>
</dbReference>
<protein>
    <submittedName>
        <fullName evidence="5">Histone</fullName>
    </submittedName>
</protein>
<dbReference type="Proteomes" id="UP000185434">
    <property type="component" value="Chromosome"/>
</dbReference>
<sequence length="113" mass="12756">MARKEVVQYFDDLDGTPLDENTMKVTRFSVNGNHYTLDLSPEHAEEFHKLLEPYIEKATPVRGSSNGSNRRRSGAARGSKAREIRKWAQEQGKNVADRGKIPSEIIEAYNAAH</sequence>
<feature type="region of interest" description="Disordered" evidence="2">
    <location>
        <begin position="58"/>
        <end position="99"/>
    </location>
</feature>
<gene>
    <name evidence="5" type="ORF">CFRA_11185</name>
</gene>
<evidence type="ECO:0000313" key="5">
    <source>
        <dbReference type="EMBL" id="APT89695.1"/>
    </source>
</evidence>
<dbReference type="KEGG" id="cfk:CFRA_11185"/>